<organism evidence="8 9">
    <name type="scientific">Sediminicurvatus halobius</name>
    <dbReference type="NCBI Taxonomy" id="2182432"/>
    <lineage>
        <taxon>Bacteria</taxon>
        <taxon>Pseudomonadati</taxon>
        <taxon>Pseudomonadota</taxon>
        <taxon>Gammaproteobacteria</taxon>
        <taxon>Chromatiales</taxon>
        <taxon>Ectothiorhodospiraceae</taxon>
        <taxon>Sediminicurvatus</taxon>
    </lineage>
</organism>
<evidence type="ECO:0000313" key="9">
    <source>
        <dbReference type="Proteomes" id="UP000245474"/>
    </source>
</evidence>
<evidence type="ECO:0000256" key="1">
    <source>
        <dbReference type="ARBA" id="ARBA00004418"/>
    </source>
</evidence>
<reference evidence="8 9" key="1">
    <citation type="submission" date="2018-05" db="EMBL/GenBank/DDBJ databases">
        <title>Spiribacter halobius sp. nov., a moderately halophilic bacterium isolated from marine solar saltern.</title>
        <authorList>
            <person name="Zheng W.-S."/>
            <person name="Lu D.-C."/>
            <person name="Du Z.-J."/>
        </authorList>
    </citation>
    <scope>NUCLEOTIDE SEQUENCE [LARGE SCALE GENOMIC DNA]</scope>
    <source>
        <strain evidence="8 9">E85</strain>
    </source>
</reference>
<keyword evidence="9" id="KW-1185">Reference proteome</keyword>
<dbReference type="InterPro" id="IPR013783">
    <property type="entry name" value="Ig-like_fold"/>
</dbReference>
<dbReference type="Proteomes" id="UP000245474">
    <property type="component" value="Unassembled WGS sequence"/>
</dbReference>
<dbReference type="PROSITE" id="PS51318">
    <property type="entry name" value="TAT"/>
    <property type="match status" value="1"/>
</dbReference>
<comment type="pathway">
    <text evidence="2">Glycan metabolism; osmoregulated periplasmic glucan (OPG) biosynthesis.</text>
</comment>
<dbReference type="PANTHER" id="PTHR30504">
    <property type="entry name" value="GLUCANS BIOSYNTHESIS PROTEIN"/>
    <property type="match status" value="1"/>
</dbReference>
<evidence type="ECO:0000259" key="7">
    <source>
        <dbReference type="Pfam" id="PF04349"/>
    </source>
</evidence>
<comment type="similarity">
    <text evidence="3">Belongs to the OpgD/OpgG family.</text>
</comment>
<dbReference type="GO" id="GO:0051274">
    <property type="term" value="P:beta-glucan biosynthetic process"/>
    <property type="evidence" value="ECO:0007669"/>
    <property type="project" value="TreeGrafter"/>
</dbReference>
<dbReference type="GO" id="GO:0003824">
    <property type="term" value="F:catalytic activity"/>
    <property type="evidence" value="ECO:0007669"/>
    <property type="project" value="InterPro"/>
</dbReference>
<protein>
    <recommendedName>
        <fullName evidence="4">Glucans biosynthesis protein D</fullName>
    </recommendedName>
</protein>
<dbReference type="InterPro" id="IPR014718">
    <property type="entry name" value="GH-type_carb-bd"/>
</dbReference>
<evidence type="ECO:0000256" key="3">
    <source>
        <dbReference type="ARBA" id="ARBA00009284"/>
    </source>
</evidence>
<evidence type="ECO:0000313" key="8">
    <source>
        <dbReference type="EMBL" id="PWG62988.1"/>
    </source>
</evidence>
<dbReference type="SUPFAM" id="SSF81296">
    <property type="entry name" value="E set domains"/>
    <property type="match status" value="1"/>
</dbReference>
<name>A0A2U2N1Q5_9GAMM</name>
<dbReference type="GO" id="GO:0030246">
    <property type="term" value="F:carbohydrate binding"/>
    <property type="evidence" value="ECO:0007669"/>
    <property type="project" value="InterPro"/>
</dbReference>
<dbReference type="AlphaFoldDB" id="A0A2U2N1Q5"/>
<comment type="subcellular location">
    <subcellularLocation>
        <location evidence="1">Periplasm</location>
    </subcellularLocation>
</comment>
<feature type="domain" description="Glucan biosynthesis periplasmic MdoG C-terminal" evidence="7">
    <location>
        <begin position="47"/>
        <end position="521"/>
    </location>
</feature>
<gene>
    <name evidence="8" type="ORF">DEM34_10360</name>
</gene>
<keyword evidence="5" id="KW-0732">Signal</keyword>
<evidence type="ECO:0000256" key="4">
    <source>
        <dbReference type="ARBA" id="ARBA00015372"/>
    </source>
</evidence>
<dbReference type="PIRSF" id="PIRSF006281">
    <property type="entry name" value="MdoG"/>
    <property type="match status" value="1"/>
</dbReference>
<dbReference type="UniPathway" id="UPA00637"/>
<dbReference type="InterPro" id="IPR014756">
    <property type="entry name" value="Ig_E-set"/>
</dbReference>
<dbReference type="EMBL" id="QFFI01000014">
    <property type="protein sequence ID" value="PWG62988.1"/>
    <property type="molecule type" value="Genomic_DNA"/>
</dbReference>
<sequence length="526" mass="58639">MPDAGIDRDRRRLLQAIAALAASPWAALLPAVGAAATPSALGPAQPFTFEALRRRARDLAARPYQAAPAPHSDLLDAIDYDASQRIRYRPEATLWRDKPSAPPLQLFHPGRHAQRPVGIHLVSDGQARRVRFDPALFDYGATGIGERLPEGVGFAGFRALHRDRPGDWLAFQGASYFRAAGPLDQYGLSARGIAVDTATPGRNEEFPRFTDLWLEPGQNEGHALTVHALLDGPSLAGAYRFHCSGPGATRMDVRAELFPRREITGLGIAPLTSMFWYGETHGGPDWRPEIHDSDGLALWTGSGERLWRPLNNPPRLQTSAFRDRNPRGFGLMQRDRVFSHYQDDGVFYDRRPSAWVAPRGDWGEGVVELVEIPTDDEIYDNIVCYWRPAEPIPAGGHRRYDYHLHWVAEHPDPPEAVGRARATRSGRAGRPGQPETYHPNGVKYVVDFEGGPLAGLEQRFDVEMVVTASRGEVRRPYALKVVDTPYWRGAFDLIAEGAEPVELRAFLRLDGRALTETWAYQHWPAR</sequence>
<evidence type="ECO:0000256" key="5">
    <source>
        <dbReference type="ARBA" id="ARBA00022729"/>
    </source>
</evidence>
<dbReference type="GO" id="GO:0030288">
    <property type="term" value="C:outer membrane-bounded periplasmic space"/>
    <property type="evidence" value="ECO:0007669"/>
    <property type="project" value="TreeGrafter"/>
</dbReference>
<dbReference type="InterPro" id="IPR014438">
    <property type="entry name" value="Glucan_biosyn_MdoG/MdoD"/>
</dbReference>
<dbReference type="RefSeq" id="WP_109678737.1">
    <property type="nucleotide sequence ID" value="NZ_CP086615.1"/>
</dbReference>
<evidence type="ECO:0000256" key="6">
    <source>
        <dbReference type="ARBA" id="ARBA00022764"/>
    </source>
</evidence>
<keyword evidence="6" id="KW-0574">Periplasm</keyword>
<dbReference type="Pfam" id="PF04349">
    <property type="entry name" value="MdoG"/>
    <property type="match status" value="1"/>
</dbReference>
<dbReference type="InterPro" id="IPR007444">
    <property type="entry name" value="Glucan_biosyn_MdoG_C"/>
</dbReference>
<dbReference type="PANTHER" id="PTHR30504:SF3">
    <property type="entry name" value="GLUCANS BIOSYNTHESIS PROTEIN D"/>
    <property type="match status" value="1"/>
</dbReference>
<accession>A0A2U2N1Q5</accession>
<dbReference type="OrthoDB" id="335750at2"/>
<dbReference type="Gene3D" id="2.60.40.10">
    <property type="entry name" value="Immunoglobulins"/>
    <property type="match status" value="1"/>
</dbReference>
<proteinExistence type="inferred from homology"/>
<dbReference type="InterPro" id="IPR011013">
    <property type="entry name" value="Gal_mutarotase_sf_dom"/>
</dbReference>
<dbReference type="SUPFAM" id="SSF74650">
    <property type="entry name" value="Galactose mutarotase-like"/>
    <property type="match status" value="1"/>
</dbReference>
<dbReference type="Gene3D" id="2.70.98.10">
    <property type="match status" value="1"/>
</dbReference>
<dbReference type="InterPro" id="IPR006311">
    <property type="entry name" value="TAT_signal"/>
</dbReference>
<evidence type="ECO:0000256" key="2">
    <source>
        <dbReference type="ARBA" id="ARBA00005001"/>
    </source>
</evidence>
<comment type="caution">
    <text evidence="8">The sequence shown here is derived from an EMBL/GenBank/DDBJ whole genome shotgun (WGS) entry which is preliminary data.</text>
</comment>